<keyword evidence="1" id="KW-1133">Transmembrane helix</keyword>
<protein>
    <recommendedName>
        <fullName evidence="4">Transmembrane protein</fullName>
    </recommendedName>
</protein>
<accession>A0A4R4FE25</accession>
<reference evidence="2 3" key="1">
    <citation type="journal article" date="2016" name="Nat. Microbiol.">
        <title>The Mouse Intestinal Bacterial Collection (miBC) provides host-specific insight into cultured diversity and functional potential of the gut microbiota.</title>
        <authorList>
            <person name="Lagkouvardos I."/>
            <person name="Pukall R."/>
            <person name="Abt B."/>
            <person name="Foesel B.U."/>
            <person name="Meier-Kolthoff J.P."/>
            <person name="Kumar N."/>
            <person name="Bresciani A."/>
            <person name="Martinez I."/>
            <person name="Just S."/>
            <person name="Ziegler C."/>
            <person name="Brugiroux S."/>
            <person name="Garzetti D."/>
            <person name="Wenning M."/>
            <person name="Bui T.P."/>
            <person name="Wang J."/>
            <person name="Hugenholtz F."/>
            <person name="Plugge C.M."/>
            <person name="Peterson D.A."/>
            <person name="Hornef M.W."/>
            <person name="Baines J.F."/>
            <person name="Smidt H."/>
            <person name="Walter J."/>
            <person name="Kristiansen K."/>
            <person name="Nielsen H.B."/>
            <person name="Haller D."/>
            <person name="Overmann J."/>
            <person name="Stecher B."/>
            <person name="Clavel T."/>
        </authorList>
    </citation>
    <scope>NUCLEOTIDE SEQUENCE [LARGE SCALE GENOMIC DNA]</scope>
    <source>
        <strain evidence="2 3">DSM 28560</strain>
    </source>
</reference>
<comment type="caution">
    <text evidence="2">The sequence shown here is derived from an EMBL/GenBank/DDBJ whole genome shotgun (WGS) entry which is preliminary data.</text>
</comment>
<dbReference type="Proteomes" id="UP000295710">
    <property type="component" value="Unassembled WGS sequence"/>
</dbReference>
<gene>
    <name evidence="2" type="ORF">E1963_14155</name>
</gene>
<name>A0A4R4FE25_9FIRM</name>
<keyword evidence="3" id="KW-1185">Reference proteome</keyword>
<feature type="transmembrane region" description="Helical" evidence="1">
    <location>
        <begin position="15"/>
        <end position="34"/>
    </location>
</feature>
<proteinExistence type="predicted"/>
<dbReference type="RefSeq" id="WP_132279182.1">
    <property type="nucleotide sequence ID" value="NZ_JAOBST010000011.1"/>
</dbReference>
<organism evidence="2 3">
    <name type="scientific">Extibacter muris</name>
    <dbReference type="NCBI Taxonomy" id="1796622"/>
    <lineage>
        <taxon>Bacteria</taxon>
        <taxon>Bacillati</taxon>
        <taxon>Bacillota</taxon>
        <taxon>Clostridia</taxon>
        <taxon>Lachnospirales</taxon>
        <taxon>Lachnospiraceae</taxon>
        <taxon>Extibacter</taxon>
    </lineage>
</organism>
<evidence type="ECO:0000256" key="1">
    <source>
        <dbReference type="SAM" id="Phobius"/>
    </source>
</evidence>
<dbReference type="AlphaFoldDB" id="A0A4R4FE25"/>
<dbReference type="EMBL" id="SMMX01000013">
    <property type="protein sequence ID" value="TDA20916.1"/>
    <property type="molecule type" value="Genomic_DNA"/>
</dbReference>
<sequence length="93" mass="10978">METGQSVGQKKERGYIFAVFSWGSAAFFYLIKFCQLPNKYLLKKQVHPEGVSNKRVRHFFVEEWHYLLLHGGRSPPHNLEFQKISDWRKKHGG</sequence>
<keyword evidence="1" id="KW-0812">Transmembrane</keyword>
<evidence type="ECO:0000313" key="2">
    <source>
        <dbReference type="EMBL" id="TDA20916.1"/>
    </source>
</evidence>
<keyword evidence="1" id="KW-0472">Membrane</keyword>
<evidence type="ECO:0008006" key="4">
    <source>
        <dbReference type="Google" id="ProtNLM"/>
    </source>
</evidence>
<evidence type="ECO:0000313" key="3">
    <source>
        <dbReference type="Proteomes" id="UP000295710"/>
    </source>
</evidence>